<evidence type="ECO:0000313" key="2">
    <source>
        <dbReference type="Proteomes" id="UP000054279"/>
    </source>
</evidence>
<keyword evidence="2" id="KW-1185">Reference proteome</keyword>
<name>A0A0C9TRF8_SPHS4</name>
<protein>
    <submittedName>
        <fullName evidence="1">Uncharacterized protein</fullName>
    </submittedName>
</protein>
<feature type="non-terminal residue" evidence="1">
    <location>
        <position position="194"/>
    </location>
</feature>
<evidence type="ECO:0000313" key="1">
    <source>
        <dbReference type="EMBL" id="KIJ24454.1"/>
    </source>
</evidence>
<reference evidence="1 2" key="1">
    <citation type="submission" date="2014-06" db="EMBL/GenBank/DDBJ databases">
        <title>Evolutionary Origins and Diversification of the Mycorrhizal Mutualists.</title>
        <authorList>
            <consortium name="DOE Joint Genome Institute"/>
            <consortium name="Mycorrhizal Genomics Consortium"/>
            <person name="Kohler A."/>
            <person name="Kuo A."/>
            <person name="Nagy L.G."/>
            <person name="Floudas D."/>
            <person name="Copeland A."/>
            <person name="Barry K.W."/>
            <person name="Cichocki N."/>
            <person name="Veneault-Fourrey C."/>
            <person name="LaButti K."/>
            <person name="Lindquist E.A."/>
            <person name="Lipzen A."/>
            <person name="Lundell T."/>
            <person name="Morin E."/>
            <person name="Murat C."/>
            <person name="Riley R."/>
            <person name="Ohm R."/>
            <person name="Sun H."/>
            <person name="Tunlid A."/>
            <person name="Henrissat B."/>
            <person name="Grigoriev I.V."/>
            <person name="Hibbett D.S."/>
            <person name="Martin F."/>
        </authorList>
    </citation>
    <scope>NUCLEOTIDE SEQUENCE [LARGE SCALE GENOMIC DNA]</scope>
    <source>
        <strain evidence="1 2">SS14</strain>
    </source>
</reference>
<accession>A0A0C9TRF8</accession>
<gene>
    <name evidence="1" type="ORF">M422DRAFT_39162</name>
</gene>
<sequence>MWPQFIVDAFNRCRPDDDEARFYGSQLNCSQQLNTYNLLTGHSFGYPWNTTLNHCFPTHEGFEIAPQFPTSRVTPTDRATIDFVVTLTVMKNNVTIFFVEIKAPKNLNNRLTPRIEADTQMRNRFFDAFGTRLCFYELDKSNGEITPNPAAQFSQTVVRDIAPLLWWNIDLLEDPGYEKFMQAVQWAKSIGHAE</sequence>
<dbReference type="OrthoDB" id="5362978at2759"/>
<dbReference type="EMBL" id="KN837487">
    <property type="protein sequence ID" value="KIJ24454.1"/>
    <property type="molecule type" value="Genomic_DNA"/>
</dbReference>
<dbReference type="AlphaFoldDB" id="A0A0C9TRF8"/>
<organism evidence="1 2">
    <name type="scientific">Sphaerobolus stellatus (strain SS14)</name>
    <dbReference type="NCBI Taxonomy" id="990650"/>
    <lineage>
        <taxon>Eukaryota</taxon>
        <taxon>Fungi</taxon>
        <taxon>Dikarya</taxon>
        <taxon>Basidiomycota</taxon>
        <taxon>Agaricomycotina</taxon>
        <taxon>Agaricomycetes</taxon>
        <taxon>Phallomycetidae</taxon>
        <taxon>Geastrales</taxon>
        <taxon>Sphaerobolaceae</taxon>
        <taxon>Sphaerobolus</taxon>
    </lineage>
</organism>
<dbReference type="HOGENOM" id="CLU_085786_3_1_1"/>
<proteinExistence type="predicted"/>
<dbReference type="Proteomes" id="UP000054279">
    <property type="component" value="Unassembled WGS sequence"/>
</dbReference>